<dbReference type="InterPro" id="IPR031893">
    <property type="entry name" value="Phage_tail_APC"/>
</dbReference>
<dbReference type="Proteomes" id="UP001053296">
    <property type="component" value="Chromosome"/>
</dbReference>
<dbReference type="EMBL" id="AP024485">
    <property type="protein sequence ID" value="BCS87834.1"/>
    <property type="molecule type" value="Genomic_DNA"/>
</dbReference>
<dbReference type="Gene3D" id="6.10.140.1310">
    <property type="match status" value="1"/>
</dbReference>
<proteinExistence type="predicted"/>
<gene>
    <name evidence="2" type="ORF">PSDVSF_10760</name>
</gene>
<reference evidence="2" key="1">
    <citation type="journal article" date="2022" name="Arch. Microbiol.">
        <title>Pseudodesulfovibrio sediminis sp. nov., a mesophilic and neutrophilic sulfate-reducing bacterium isolated from sediment of a brackish lake.</title>
        <authorList>
            <person name="Takahashi A."/>
            <person name="Kojima H."/>
            <person name="Watanabe M."/>
            <person name="Fukui M."/>
        </authorList>
    </citation>
    <scope>NUCLEOTIDE SEQUENCE</scope>
    <source>
        <strain evidence="2">SF6</strain>
    </source>
</reference>
<feature type="domain" description="Phage tail assembly chaperone-like" evidence="1">
    <location>
        <begin position="1"/>
        <end position="57"/>
    </location>
</feature>
<organism evidence="2 3">
    <name type="scientific">Pseudodesulfovibrio sediminis</name>
    <dbReference type="NCBI Taxonomy" id="2810563"/>
    <lineage>
        <taxon>Bacteria</taxon>
        <taxon>Pseudomonadati</taxon>
        <taxon>Thermodesulfobacteriota</taxon>
        <taxon>Desulfovibrionia</taxon>
        <taxon>Desulfovibrionales</taxon>
        <taxon>Desulfovibrionaceae</taxon>
    </lineage>
</organism>
<protein>
    <recommendedName>
        <fullName evidence="1">Phage tail assembly chaperone-like domain-containing protein</fullName>
    </recommendedName>
</protein>
<name>A0ABN6ERZ1_9BACT</name>
<accession>A0ABN6ERZ1</accession>
<evidence type="ECO:0000259" key="1">
    <source>
        <dbReference type="Pfam" id="PF16778"/>
    </source>
</evidence>
<evidence type="ECO:0000313" key="3">
    <source>
        <dbReference type="Proteomes" id="UP001053296"/>
    </source>
</evidence>
<dbReference type="Pfam" id="PF16778">
    <property type="entry name" value="Phage_tail_APC"/>
    <property type="match status" value="1"/>
</dbReference>
<evidence type="ECO:0000313" key="2">
    <source>
        <dbReference type="EMBL" id="BCS87834.1"/>
    </source>
</evidence>
<sequence>MRAKRDWLLAESDWTQLADCPIDEVDRLVWFEYRAELRDVHQQGGFPGVVDWPEIPE</sequence>
<keyword evidence="3" id="KW-1185">Reference proteome</keyword>